<name>A0A061QM60_9CHLO</name>
<dbReference type="PANTHER" id="PTHR45792">
    <property type="entry name" value="DIACYLGLYCEROL LIPASE HOMOLOG-RELATED"/>
    <property type="match status" value="1"/>
</dbReference>
<evidence type="ECO:0000256" key="14">
    <source>
        <dbReference type="ARBA" id="ARBA00026104"/>
    </source>
</evidence>
<keyword evidence="4" id="KW-0597">Phosphoprotein</keyword>
<feature type="region of interest" description="Disordered" evidence="15">
    <location>
        <begin position="449"/>
        <end position="484"/>
    </location>
</feature>
<comment type="cofactor">
    <cofactor evidence="1">
        <name>Ca(2+)</name>
        <dbReference type="ChEBI" id="CHEBI:29108"/>
    </cofactor>
</comment>
<evidence type="ECO:0000256" key="1">
    <source>
        <dbReference type="ARBA" id="ARBA00001913"/>
    </source>
</evidence>
<evidence type="ECO:0000256" key="10">
    <source>
        <dbReference type="ARBA" id="ARBA00022989"/>
    </source>
</evidence>
<keyword evidence="8" id="KW-0106">Calcium</keyword>
<evidence type="ECO:0000256" key="11">
    <source>
        <dbReference type="ARBA" id="ARBA00023098"/>
    </source>
</evidence>
<dbReference type="InterPro" id="IPR052214">
    <property type="entry name" value="DAG_Lipase-Related"/>
</dbReference>
<feature type="compositionally biased region" description="Low complexity" evidence="15">
    <location>
        <begin position="471"/>
        <end position="484"/>
    </location>
</feature>
<evidence type="ECO:0000256" key="3">
    <source>
        <dbReference type="ARBA" id="ARBA00022475"/>
    </source>
</evidence>
<dbReference type="AlphaFoldDB" id="A0A061QM60"/>
<evidence type="ECO:0000256" key="12">
    <source>
        <dbReference type="ARBA" id="ARBA00023136"/>
    </source>
</evidence>
<comment type="catalytic activity">
    <reaction evidence="13">
        <text>a 1,2-diacyl-sn-glycerol + H2O = a 2-acylglycerol + a fatty acid + H(+)</text>
        <dbReference type="Rhea" id="RHEA:33275"/>
        <dbReference type="ChEBI" id="CHEBI:15377"/>
        <dbReference type="ChEBI" id="CHEBI:15378"/>
        <dbReference type="ChEBI" id="CHEBI:17389"/>
        <dbReference type="ChEBI" id="CHEBI:17815"/>
        <dbReference type="ChEBI" id="CHEBI:28868"/>
        <dbReference type="EC" id="3.1.1.116"/>
    </reaction>
    <physiologicalReaction direction="left-to-right" evidence="13">
        <dbReference type="Rhea" id="RHEA:33276"/>
    </physiologicalReaction>
</comment>
<dbReference type="GO" id="GO:0016042">
    <property type="term" value="P:lipid catabolic process"/>
    <property type="evidence" value="ECO:0007669"/>
    <property type="project" value="UniProtKB-KW"/>
</dbReference>
<comment type="subcellular location">
    <subcellularLocation>
        <location evidence="2">Cell membrane</location>
        <topology evidence="2">Multi-pass membrane protein</topology>
    </subcellularLocation>
</comment>
<keyword evidence="6" id="KW-0479">Metal-binding</keyword>
<evidence type="ECO:0000256" key="5">
    <source>
        <dbReference type="ARBA" id="ARBA00022692"/>
    </source>
</evidence>
<evidence type="ECO:0000256" key="4">
    <source>
        <dbReference type="ARBA" id="ARBA00022553"/>
    </source>
</evidence>
<dbReference type="InterPro" id="IPR029058">
    <property type="entry name" value="AB_hydrolase_fold"/>
</dbReference>
<keyword evidence="11" id="KW-0443">Lipid metabolism</keyword>
<organism evidence="17">
    <name type="scientific">Tetraselmis sp. GSL018</name>
    <dbReference type="NCBI Taxonomy" id="582737"/>
    <lineage>
        <taxon>Eukaryota</taxon>
        <taxon>Viridiplantae</taxon>
        <taxon>Chlorophyta</taxon>
        <taxon>core chlorophytes</taxon>
        <taxon>Chlorodendrophyceae</taxon>
        <taxon>Chlorodendrales</taxon>
        <taxon>Chlorodendraceae</taxon>
        <taxon>Tetraselmis</taxon>
    </lineage>
</organism>
<accession>A0A061QM60</accession>
<dbReference type="Pfam" id="PF01764">
    <property type="entry name" value="Lipase_3"/>
    <property type="match status" value="1"/>
</dbReference>
<evidence type="ECO:0000256" key="15">
    <source>
        <dbReference type="SAM" id="MobiDB-lite"/>
    </source>
</evidence>
<evidence type="ECO:0000256" key="2">
    <source>
        <dbReference type="ARBA" id="ARBA00004651"/>
    </source>
</evidence>
<evidence type="ECO:0000256" key="13">
    <source>
        <dbReference type="ARBA" id="ARBA00024531"/>
    </source>
</evidence>
<dbReference type="SUPFAM" id="SSF53474">
    <property type="entry name" value="alpha/beta-Hydrolases"/>
    <property type="match status" value="1"/>
</dbReference>
<evidence type="ECO:0000313" key="17">
    <source>
        <dbReference type="EMBL" id="JAC60808.1"/>
    </source>
</evidence>
<gene>
    <name evidence="17" type="ORF">TSPGSL018_27968</name>
</gene>
<evidence type="ECO:0000259" key="16">
    <source>
        <dbReference type="Pfam" id="PF01764"/>
    </source>
</evidence>
<sequence length="541" mass="58121">MPVMASERVGGLFTPPEVYRRTLLAGCTHQALGNKERVAWRKHAEAAFYCKFAAAAYATREESSRWRCSPNRDPTAEATRSIREAVGLPDEGLCHVKCGGQAPYFIAASQHTRTVVLAICSSGSVSDLAADTISCRPVPLAEYLITPFAEVGRRSWGADQDAADKIATAPGAFSGYCSALLLHGAEEVIADLASHGKLHELLISGAPPNASRPPAEDIESAVSHGSWRLVVTGHSLGAGVAALVALKLQQSFPRIRAWCFSPPGSTVSPQQAQQMDPWCTSVVVGKDMVPRLSLQSVIRLRERVAGAITYSKANKWRVFRKHYTMKESPGTLFFGSLSEIPSECAAQLLDVQSMLAVDLERRGPVVEQSVPGRVLLLRPQPGSEIAGSTEGVWLSGEELKMEGILLSYEMVKVHPVAEAYLWLLNSLACAQLEGATGVAIDEVPHQKASSAASGLNRGAARLSSSTLPMHRSVSSTGGRASSSSGSLREIGLRLLDFWDPDNNDGTPWLQHGSRSLVLAPLGSRNRDPPMTTLEETETPQE</sequence>
<dbReference type="InterPro" id="IPR002921">
    <property type="entry name" value="Fungal_lipase-type"/>
</dbReference>
<feature type="region of interest" description="Disordered" evidence="15">
    <location>
        <begin position="519"/>
        <end position="541"/>
    </location>
</feature>
<keyword evidence="12" id="KW-0472">Membrane</keyword>
<dbReference type="EMBL" id="GBEZ01026400">
    <property type="protein sequence ID" value="JAC60808.1"/>
    <property type="molecule type" value="Transcribed_RNA"/>
</dbReference>
<proteinExistence type="predicted"/>
<keyword evidence="10" id="KW-1133">Transmembrane helix</keyword>
<evidence type="ECO:0000256" key="8">
    <source>
        <dbReference type="ARBA" id="ARBA00022837"/>
    </source>
</evidence>
<protein>
    <recommendedName>
        <fullName evidence="14">sn-1-specific diacylglycerol lipase</fullName>
        <ecNumber evidence="14">3.1.1.116</ecNumber>
    </recommendedName>
</protein>
<evidence type="ECO:0000256" key="9">
    <source>
        <dbReference type="ARBA" id="ARBA00022963"/>
    </source>
</evidence>
<dbReference type="EC" id="3.1.1.116" evidence="14"/>
<keyword evidence="5" id="KW-0812">Transmembrane</keyword>
<keyword evidence="9" id="KW-0442">Lipid degradation</keyword>
<keyword evidence="7 17" id="KW-0378">Hydrolase</keyword>
<dbReference type="GO" id="GO:0046872">
    <property type="term" value="F:metal ion binding"/>
    <property type="evidence" value="ECO:0007669"/>
    <property type="project" value="UniProtKB-KW"/>
</dbReference>
<dbReference type="GO" id="GO:0016298">
    <property type="term" value="F:lipase activity"/>
    <property type="evidence" value="ECO:0007669"/>
    <property type="project" value="TreeGrafter"/>
</dbReference>
<dbReference type="PANTHER" id="PTHR45792:SF8">
    <property type="entry name" value="DIACYLGLYCEROL LIPASE-ALPHA"/>
    <property type="match status" value="1"/>
</dbReference>
<reference evidence="17" key="1">
    <citation type="submission" date="2014-05" db="EMBL/GenBank/DDBJ databases">
        <title>The transcriptome of the halophilic microalga Tetraselmis sp. GSL018 isolated from the Great Salt Lake, Utah.</title>
        <authorList>
            <person name="Jinkerson R.E."/>
            <person name="D'Adamo S."/>
            <person name="Posewitz M.C."/>
        </authorList>
    </citation>
    <scope>NUCLEOTIDE SEQUENCE</scope>
    <source>
        <strain evidence="17">GSL018</strain>
    </source>
</reference>
<dbReference type="Gene3D" id="3.40.50.1820">
    <property type="entry name" value="alpha/beta hydrolase"/>
    <property type="match status" value="1"/>
</dbReference>
<evidence type="ECO:0000256" key="6">
    <source>
        <dbReference type="ARBA" id="ARBA00022723"/>
    </source>
</evidence>
<evidence type="ECO:0000256" key="7">
    <source>
        <dbReference type="ARBA" id="ARBA00022801"/>
    </source>
</evidence>
<feature type="domain" description="Fungal lipase-type" evidence="16">
    <location>
        <begin position="217"/>
        <end position="295"/>
    </location>
</feature>
<keyword evidence="3" id="KW-1003">Cell membrane</keyword>
<dbReference type="GO" id="GO:0005886">
    <property type="term" value="C:plasma membrane"/>
    <property type="evidence" value="ECO:0007669"/>
    <property type="project" value="UniProtKB-SubCell"/>
</dbReference>